<reference evidence="4" key="1">
    <citation type="submission" date="2015-12" db="EMBL/GenBank/DDBJ databases">
        <title>Update maize B73 reference genome by single molecule sequencing technologies.</title>
        <authorList>
            <consortium name="Maize Genome Sequencing Project"/>
            <person name="Ware D."/>
        </authorList>
    </citation>
    <scope>NUCLEOTIDE SEQUENCE [LARGE SCALE GENOMIC DNA]</scope>
    <source>
        <strain evidence="4">cv. B73</strain>
    </source>
</reference>
<evidence type="ECO:0000313" key="3">
    <source>
        <dbReference type="EnsemblPlants" id="Zm00001eb115920_P001"/>
    </source>
</evidence>
<accession>A0A804MW12</accession>
<dbReference type="Gramene" id="Zm00001eb115920_T001">
    <property type="protein sequence ID" value="Zm00001eb115920_P001"/>
    <property type="gene ID" value="Zm00001eb115920"/>
</dbReference>
<evidence type="ECO:0000256" key="2">
    <source>
        <dbReference type="SAM" id="MobiDB-lite"/>
    </source>
</evidence>
<dbReference type="GO" id="GO:0005096">
    <property type="term" value="F:GTPase activator activity"/>
    <property type="evidence" value="ECO:0007669"/>
    <property type="project" value="UniProtKB-KW"/>
</dbReference>
<keyword evidence="4" id="KW-1185">Reference proteome</keyword>
<dbReference type="InParanoid" id="A0A804MW12"/>
<dbReference type="PANTHER" id="PTHR23177:SF64">
    <property type="entry name" value="RHO GTPASE-ACTIVATING PROTEIN 1"/>
    <property type="match status" value="1"/>
</dbReference>
<dbReference type="Proteomes" id="UP000007305">
    <property type="component" value="Chromosome 2"/>
</dbReference>
<dbReference type="AlphaFoldDB" id="A0A804MW12"/>
<keyword evidence="1" id="KW-0343">GTPase activation</keyword>
<sequence>MVPARHRLLQPQQVPGGLHQYQRDPHVQHQERRGGGGSRHLAQQVEFGCGSADLCPIPWLFFTTIGTNEEIIDITSDDDKVDNVVDQLIDEQIAAVVFVPACMEATPNNGINTSKTMETFAAHQSPEYDSGLKDKDQRISFEDEISEGGQAEQSTPQQELCAMPPDTSDRETVERTTRSIEVEHFSQVESKHKMNSMSVEASEHVTITQIEKKQVQQVEITQELDSLPICSREHSDEALEGERTVQAGLEQECEVLGILSTITSDIFAIGLSPNQYTVYFYQNLMACMMLIRRRFLLSFGRSWDAVTYKQPWPPPVHVVILGDGLSVRLTPWQPFDTDIYSFPVNRPESSASVFGIATESTQCAYDSQGNSVSTILLMMQRCLYEQMMQYKSEEGCTRVVKCLPPADASLLVWAVNQMTDPLIALMYAVQVMIFLKDKDESPREDVLLLQKDPFDGNRHQKPNVTLAISLRKDLGVIAACTAPTNEVPTYVEDYTSSSKSATAG</sequence>
<protein>
    <submittedName>
        <fullName evidence="3">Uncharacterized protein</fullName>
    </submittedName>
</protein>
<organism evidence="3 4">
    <name type="scientific">Zea mays</name>
    <name type="common">Maize</name>
    <dbReference type="NCBI Taxonomy" id="4577"/>
    <lineage>
        <taxon>Eukaryota</taxon>
        <taxon>Viridiplantae</taxon>
        <taxon>Streptophyta</taxon>
        <taxon>Embryophyta</taxon>
        <taxon>Tracheophyta</taxon>
        <taxon>Spermatophyta</taxon>
        <taxon>Magnoliopsida</taxon>
        <taxon>Liliopsida</taxon>
        <taxon>Poales</taxon>
        <taxon>Poaceae</taxon>
        <taxon>PACMAD clade</taxon>
        <taxon>Panicoideae</taxon>
        <taxon>Andropogonodae</taxon>
        <taxon>Andropogoneae</taxon>
        <taxon>Tripsacinae</taxon>
        <taxon>Zea</taxon>
    </lineage>
</organism>
<evidence type="ECO:0000256" key="1">
    <source>
        <dbReference type="ARBA" id="ARBA00022468"/>
    </source>
</evidence>
<feature type="region of interest" description="Disordered" evidence="2">
    <location>
        <begin position="146"/>
        <end position="172"/>
    </location>
</feature>
<proteinExistence type="predicted"/>
<reference evidence="3" key="3">
    <citation type="submission" date="2021-05" db="UniProtKB">
        <authorList>
            <consortium name="EnsemblPlants"/>
        </authorList>
    </citation>
    <scope>IDENTIFICATION</scope>
    <source>
        <strain evidence="3">cv. B73</strain>
    </source>
</reference>
<evidence type="ECO:0000313" key="4">
    <source>
        <dbReference type="Proteomes" id="UP000007305"/>
    </source>
</evidence>
<feature type="compositionally biased region" description="Basic and acidic residues" evidence="2">
    <location>
        <begin position="21"/>
        <end position="34"/>
    </location>
</feature>
<dbReference type="EnsemblPlants" id="Zm00001eb115920_T001">
    <property type="protein sequence ID" value="Zm00001eb115920_P001"/>
    <property type="gene ID" value="Zm00001eb115920"/>
</dbReference>
<name>A0A804MW12_MAIZE</name>
<dbReference type="InterPro" id="IPR044785">
    <property type="entry name" value="RopGAP1-5"/>
</dbReference>
<dbReference type="PANTHER" id="PTHR23177">
    <property type="entry name" value="MKIAA1688 PROTEIN"/>
    <property type="match status" value="1"/>
</dbReference>
<reference evidence="3" key="2">
    <citation type="submission" date="2019-07" db="EMBL/GenBank/DDBJ databases">
        <authorList>
            <person name="Seetharam A."/>
            <person name="Woodhouse M."/>
            <person name="Cannon E."/>
        </authorList>
    </citation>
    <scope>NUCLEOTIDE SEQUENCE [LARGE SCALE GENOMIC DNA]</scope>
    <source>
        <strain evidence="3">cv. B73</strain>
    </source>
</reference>
<feature type="region of interest" description="Disordered" evidence="2">
    <location>
        <begin position="13"/>
        <end position="39"/>
    </location>
</feature>